<dbReference type="Proteomes" id="UP000644693">
    <property type="component" value="Unassembled WGS sequence"/>
</dbReference>
<feature type="binding site" evidence="7">
    <location>
        <position position="125"/>
    </location>
    <ligand>
        <name>substrate</name>
    </ligand>
</feature>
<evidence type="ECO:0000313" key="8">
    <source>
        <dbReference type="EMBL" id="GHD33825.1"/>
    </source>
</evidence>
<dbReference type="Gene3D" id="3.40.50.300">
    <property type="entry name" value="P-loop containing nucleotide triphosphate hydrolases"/>
    <property type="match status" value="1"/>
</dbReference>
<dbReference type="GO" id="GO:0000287">
    <property type="term" value="F:magnesium ion binding"/>
    <property type="evidence" value="ECO:0007669"/>
    <property type="project" value="UniProtKB-UniRule"/>
</dbReference>
<evidence type="ECO:0000256" key="1">
    <source>
        <dbReference type="ARBA" id="ARBA00022605"/>
    </source>
</evidence>
<comment type="caution">
    <text evidence="7">Lacks conserved residue(s) required for the propagation of feature annotation.</text>
</comment>
<dbReference type="Pfam" id="PF01202">
    <property type="entry name" value="SKI"/>
    <property type="match status" value="1"/>
</dbReference>
<comment type="catalytic activity">
    <reaction evidence="7">
        <text>shikimate + ATP = 3-phosphoshikimate + ADP + H(+)</text>
        <dbReference type="Rhea" id="RHEA:13121"/>
        <dbReference type="ChEBI" id="CHEBI:15378"/>
        <dbReference type="ChEBI" id="CHEBI:30616"/>
        <dbReference type="ChEBI" id="CHEBI:36208"/>
        <dbReference type="ChEBI" id="CHEBI:145989"/>
        <dbReference type="ChEBI" id="CHEBI:456216"/>
        <dbReference type="EC" id="2.7.1.71"/>
    </reaction>
</comment>
<feature type="binding site" evidence="7">
    <location>
        <position position="7"/>
    </location>
    <ligand>
        <name>Mg(2+)</name>
        <dbReference type="ChEBI" id="CHEBI:18420"/>
    </ligand>
</feature>
<dbReference type="HAMAP" id="MF_00109">
    <property type="entry name" value="Shikimate_kinase"/>
    <property type="match status" value="1"/>
</dbReference>
<evidence type="ECO:0000256" key="4">
    <source>
        <dbReference type="ARBA" id="ARBA00022777"/>
    </source>
</evidence>
<dbReference type="GO" id="GO:0004765">
    <property type="term" value="F:shikimate kinase activity"/>
    <property type="evidence" value="ECO:0007669"/>
    <property type="project" value="UniProtKB-UniRule"/>
</dbReference>
<comment type="subunit">
    <text evidence="7">Monomer.</text>
</comment>
<keyword evidence="9" id="KW-1185">Reference proteome</keyword>
<gene>
    <name evidence="8" type="primary">aroK-2</name>
    <name evidence="7" type="synonym">aroK</name>
    <name evidence="8" type="ORF">GCM10007053_18800</name>
</gene>
<comment type="similarity">
    <text evidence="7">Belongs to the shikimate kinase family.</text>
</comment>
<evidence type="ECO:0000256" key="7">
    <source>
        <dbReference type="HAMAP-Rule" id="MF_00109"/>
    </source>
</evidence>
<accession>A0A919CL44</accession>
<evidence type="ECO:0000256" key="5">
    <source>
        <dbReference type="ARBA" id="ARBA00022840"/>
    </source>
</evidence>
<keyword evidence="7" id="KW-0963">Cytoplasm</keyword>
<feature type="binding site" evidence="7">
    <location>
        <begin position="3"/>
        <end position="8"/>
    </location>
    <ligand>
        <name>ATP</name>
        <dbReference type="ChEBI" id="CHEBI:30616"/>
    </ligand>
</feature>
<comment type="subcellular location">
    <subcellularLocation>
        <location evidence="7">Cytoplasm</location>
    </subcellularLocation>
</comment>
<keyword evidence="4 7" id="KW-0418">Kinase</keyword>
<evidence type="ECO:0000256" key="6">
    <source>
        <dbReference type="ARBA" id="ARBA00023141"/>
    </source>
</evidence>
<dbReference type="CDD" id="cd00464">
    <property type="entry name" value="SK"/>
    <property type="match status" value="1"/>
</dbReference>
<dbReference type="GO" id="GO:0009073">
    <property type="term" value="P:aromatic amino acid family biosynthetic process"/>
    <property type="evidence" value="ECO:0007669"/>
    <property type="project" value="UniProtKB-KW"/>
</dbReference>
<dbReference type="PANTHER" id="PTHR21087">
    <property type="entry name" value="SHIKIMATE KINASE"/>
    <property type="match status" value="1"/>
</dbReference>
<evidence type="ECO:0000256" key="2">
    <source>
        <dbReference type="ARBA" id="ARBA00022679"/>
    </source>
</evidence>
<comment type="cofactor">
    <cofactor evidence="7">
        <name>Mg(2+)</name>
        <dbReference type="ChEBI" id="CHEBI:18420"/>
    </cofactor>
    <text evidence="7">Binds 1 Mg(2+) ion per subunit.</text>
</comment>
<keyword evidence="5 7" id="KW-0067">ATP-binding</keyword>
<feature type="binding site" evidence="7">
    <location>
        <position position="70"/>
    </location>
    <ligand>
        <name>substrate</name>
    </ligand>
</feature>
<keyword evidence="3 7" id="KW-0547">Nucleotide-binding</keyword>
<feature type="binding site" evidence="7">
    <location>
        <position position="49"/>
    </location>
    <ligand>
        <name>substrate</name>
    </ligand>
</feature>
<dbReference type="PRINTS" id="PR01100">
    <property type="entry name" value="SHIKIMTKNASE"/>
</dbReference>
<evidence type="ECO:0000313" key="9">
    <source>
        <dbReference type="Proteomes" id="UP000644693"/>
    </source>
</evidence>
<comment type="pathway">
    <text evidence="7">Metabolic intermediate biosynthesis; chorismate biosynthesis; chorismate from D-erythrose 4-phosphate and phosphoenolpyruvate: step 5/7.</text>
</comment>
<dbReference type="GO" id="GO:0005524">
    <property type="term" value="F:ATP binding"/>
    <property type="evidence" value="ECO:0007669"/>
    <property type="project" value="UniProtKB-UniRule"/>
</dbReference>
<dbReference type="GO" id="GO:0009423">
    <property type="term" value="P:chorismate biosynthetic process"/>
    <property type="evidence" value="ECO:0007669"/>
    <property type="project" value="UniProtKB-UniRule"/>
</dbReference>
<reference evidence="8" key="2">
    <citation type="submission" date="2020-09" db="EMBL/GenBank/DDBJ databases">
        <authorList>
            <person name="Sun Q."/>
            <person name="Kim S."/>
        </authorList>
    </citation>
    <scope>NUCLEOTIDE SEQUENCE</scope>
    <source>
        <strain evidence="8">KCTC 23430</strain>
    </source>
</reference>
<feature type="binding site" evidence="7">
    <location>
        <position position="25"/>
    </location>
    <ligand>
        <name>substrate</name>
    </ligand>
</feature>
<protein>
    <recommendedName>
        <fullName evidence="7">Shikimate kinase</fullName>
        <shortName evidence="7">SK</shortName>
        <ecNumber evidence="7">2.7.1.71</ecNumber>
    </recommendedName>
</protein>
<organism evidence="8 9">
    <name type="scientific">Parahalioglobus pacificus</name>
    <dbReference type="NCBI Taxonomy" id="930806"/>
    <lineage>
        <taxon>Bacteria</taxon>
        <taxon>Pseudomonadati</taxon>
        <taxon>Pseudomonadota</taxon>
        <taxon>Gammaproteobacteria</taxon>
        <taxon>Cellvibrionales</taxon>
        <taxon>Halieaceae</taxon>
        <taxon>Parahalioglobus</taxon>
    </lineage>
</organism>
<keyword evidence="7" id="KW-0460">Magnesium</keyword>
<evidence type="ECO:0000256" key="3">
    <source>
        <dbReference type="ARBA" id="ARBA00022741"/>
    </source>
</evidence>
<reference evidence="8" key="1">
    <citation type="journal article" date="2014" name="Int. J. Syst. Evol. Microbiol.">
        <title>Complete genome sequence of Corynebacterium casei LMG S-19264T (=DSM 44701T), isolated from a smear-ripened cheese.</title>
        <authorList>
            <consortium name="US DOE Joint Genome Institute (JGI-PGF)"/>
            <person name="Walter F."/>
            <person name="Albersmeier A."/>
            <person name="Kalinowski J."/>
            <person name="Ruckert C."/>
        </authorList>
    </citation>
    <scope>NUCLEOTIDE SEQUENCE</scope>
    <source>
        <strain evidence="8">KCTC 23430</strain>
    </source>
</reference>
<name>A0A919CL44_9GAMM</name>
<comment type="function">
    <text evidence="7">Catalyzes the specific phosphorylation of the 3-hydroxyl group of shikimic acid using ATP as a cosubstrate.</text>
</comment>
<keyword evidence="6 7" id="KW-0057">Aromatic amino acid biosynthesis</keyword>
<dbReference type="PANTHER" id="PTHR21087:SF16">
    <property type="entry name" value="SHIKIMATE KINASE 1, CHLOROPLASTIC"/>
    <property type="match status" value="1"/>
</dbReference>
<dbReference type="EMBL" id="BMYM01000002">
    <property type="protein sequence ID" value="GHD33825.1"/>
    <property type="molecule type" value="Genomic_DNA"/>
</dbReference>
<dbReference type="AlphaFoldDB" id="A0A919CL44"/>
<comment type="caution">
    <text evidence="8">The sequence shown here is derived from an EMBL/GenBank/DDBJ whole genome shotgun (WGS) entry which is preliminary data.</text>
</comment>
<keyword evidence="1 7" id="KW-0028">Amino-acid biosynthesis</keyword>
<dbReference type="InterPro" id="IPR031322">
    <property type="entry name" value="Shikimate/glucono_kinase"/>
</dbReference>
<proteinExistence type="inferred from homology"/>
<dbReference type="SUPFAM" id="SSF52540">
    <property type="entry name" value="P-loop containing nucleoside triphosphate hydrolases"/>
    <property type="match status" value="1"/>
</dbReference>
<sequence length="157" mass="16457">MPGAGKSTVGVILAKVLGLNFVDTDLAIQRRANATLQEILEDKGYQYLRSLEESVILDTDLSQSVISTGGSAVYSEAAMRRLGEAGPRVYLSADLPTLETRVAAAPLRGIASDSAQSFAGVYAERSPLYEQYADISIDATAGSADTVAALIVSALSK</sequence>
<dbReference type="InterPro" id="IPR000623">
    <property type="entry name" value="Shikimate_kinase/TSH1"/>
</dbReference>
<dbReference type="EC" id="2.7.1.71" evidence="7"/>
<dbReference type="GO" id="GO:0005829">
    <property type="term" value="C:cytosol"/>
    <property type="evidence" value="ECO:0007669"/>
    <property type="project" value="TreeGrafter"/>
</dbReference>
<keyword evidence="7" id="KW-0479">Metal-binding</keyword>
<dbReference type="GO" id="GO:0008652">
    <property type="term" value="P:amino acid biosynthetic process"/>
    <property type="evidence" value="ECO:0007669"/>
    <property type="project" value="UniProtKB-KW"/>
</dbReference>
<keyword evidence="2 7" id="KW-0808">Transferase</keyword>
<dbReference type="InterPro" id="IPR027417">
    <property type="entry name" value="P-loop_NTPase"/>
</dbReference>